<dbReference type="Gene3D" id="1.10.3720.10">
    <property type="entry name" value="MetI-like"/>
    <property type="match status" value="1"/>
</dbReference>
<dbReference type="EMBL" id="JBEXIP010000012">
    <property type="protein sequence ID" value="MET8434536.1"/>
    <property type="molecule type" value="Genomic_DNA"/>
</dbReference>
<evidence type="ECO:0000256" key="3">
    <source>
        <dbReference type="ARBA" id="ARBA00022475"/>
    </source>
</evidence>
<organism evidence="9 10">
    <name type="scientific">Streptomyces sp. 900116325</name>
    <dbReference type="NCBI Taxonomy" id="3154295"/>
    <lineage>
        <taxon>Bacteria</taxon>
        <taxon>Bacillati</taxon>
        <taxon>Actinomycetota</taxon>
        <taxon>Actinomycetes</taxon>
        <taxon>Kitasatosporales</taxon>
        <taxon>Streptomycetaceae</taxon>
        <taxon>Streptomyces</taxon>
    </lineage>
</organism>
<keyword evidence="5 7" id="KW-1133">Transmembrane helix</keyword>
<evidence type="ECO:0000256" key="1">
    <source>
        <dbReference type="ARBA" id="ARBA00004651"/>
    </source>
</evidence>
<dbReference type="RefSeq" id="WP_356497896.1">
    <property type="nucleotide sequence ID" value="NZ_JBEXEF010000172.1"/>
</dbReference>
<feature type="transmembrane region" description="Helical" evidence="7">
    <location>
        <begin position="267"/>
        <end position="289"/>
    </location>
</feature>
<feature type="domain" description="ABC transmembrane type-1" evidence="8">
    <location>
        <begin position="95"/>
        <end position="290"/>
    </location>
</feature>
<dbReference type="PROSITE" id="PS50928">
    <property type="entry name" value="ABC_TM1"/>
    <property type="match status" value="1"/>
</dbReference>
<proteinExistence type="inferred from homology"/>
<gene>
    <name evidence="9" type="ORF">ABZV61_17375</name>
</gene>
<keyword evidence="10" id="KW-1185">Reference proteome</keyword>
<evidence type="ECO:0000313" key="10">
    <source>
        <dbReference type="Proteomes" id="UP001550044"/>
    </source>
</evidence>
<name>A0ABV2UAQ6_9ACTN</name>
<dbReference type="InterPro" id="IPR025966">
    <property type="entry name" value="OppC_N"/>
</dbReference>
<keyword evidence="4 7" id="KW-0812">Transmembrane</keyword>
<evidence type="ECO:0000256" key="4">
    <source>
        <dbReference type="ARBA" id="ARBA00022692"/>
    </source>
</evidence>
<dbReference type="Proteomes" id="UP001550044">
    <property type="component" value="Unassembled WGS sequence"/>
</dbReference>
<evidence type="ECO:0000256" key="5">
    <source>
        <dbReference type="ARBA" id="ARBA00022989"/>
    </source>
</evidence>
<feature type="transmembrane region" description="Helical" evidence="7">
    <location>
        <begin position="134"/>
        <end position="154"/>
    </location>
</feature>
<protein>
    <submittedName>
        <fullName evidence="9">ABC transporter permease</fullName>
    </submittedName>
</protein>
<dbReference type="CDD" id="cd06261">
    <property type="entry name" value="TM_PBP2"/>
    <property type="match status" value="1"/>
</dbReference>
<keyword evidence="3" id="KW-1003">Cell membrane</keyword>
<dbReference type="InterPro" id="IPR035906">
    <property type="entry name" value="MetI-like_sf"/>
</dbReference>
<evidence type="ECO:0000259" key="8">
    <source>
        <dbReference type="PROSITE" id="PS50928"/>
    </source>
</evidence>
<dbReference type="Pfam" id="PF12911">
    <property type="entry name" value="OppC_N"/>
    <property type="match status" value="1"/>
</dbReference>
<dbReference type="SUPFAM" id="SSF161098">
    <property type="entry name" value="MetI-like"/>
    <property type="match status" value="1"/>
</dbReference>
<evidence type="ECO:0000256" key="6">
    <source>
        <dbReference type="ARBA" id="ARBA00023136"/>
    </source>
</evidence>
<dbReference type="PANTHER" id="PTHR43386:SF1">
    <property type="entry name" value="D,D-DIPEPTIDE TRANSPORT SYSTEM PERMEASE PROTEIN DDPC-RELATED"/>
    <property type="match status" value="1"/>
</dbReference>
<feature type="transmembrane region" description="Helical" evidence="7">
    <location>
        <begin position="37"/>
        <end position="57"/>
    </location>
</feature>
<dbReference type="Pfam" id="PF00528">
    <property type="entry name" value="BPD_transp_1"/>
    <property type="match status" value="1"/>
</dbReference>
<comment type="caution">
    <text evidence="9">The sequence shown here is derived from an EMBL/GenBank/DDBJ whole genome shotgun (WGS) entry which is preliminary data.</text>
</comment>
<accession>A0ABV2UAQ6</accession>
<feature type="transmembrane region" description="Helical" evidence="7">
    <location>
        <begin position="97"/>
        <end position="122"/>
    </location>
</feature>
<comment type="similarity">
    <text evidence="7">Belongs to the binding-protein-dependent transport system permease family.</text>
</comment>
<evidence type="ECO:0000256" key="2">
    <source>
        <dbReference type="ARBA" id="ARBA00022448"/>
    </source>
</evidence>
<dbReference type="InterPro" id="IPR050366">
    <property type="entry name" value="BP-dependent_transpt_permease"/>
</dbReference>
<keyword evidence="6 7" id="KW-0472">Membrane</keyword>
<keyword evidence="2 7" id="KW-0813">Transport</keyword>
<sequence length="303" mass="32723">MTTATLTEPSRPADAPSARRSRWTGIWRVLTRKPGRIVGLSILVFFVLMGTFGPMLYGDQLAIDPDAIYQAPSAGHWLGTDFAGSDVFQATVVGSRYVLLTCSLAALFASTIGTTVGLLAGFHRGLPDSALMRVTDFVLTVPGLPLLVVLTTVWKFDSPLEMGLVLGVVGWGGIARAVRSQALSLRERGFLEAARGLGLPSRHIIVRELLPNIAPYVAMHLLLSVIGFVEAQVGLFFLGIVPFTSTNWGVMINQAVFSGGALQSPEAIFYLLAPLTCILLLIMGVVLFLDAIDELFNPRLRER</sequence>
<evidence type="ECO:0000256" key="7">
    <source>
        <dbReference type="RuleBase" id="RU363032"/>
    </source>
</evidence>
<comment type="subcellular location">
    <subcellularLocation>
        <location evidence="1 7">Cell membrane</location>
        <topology evidence="1 7">Multi-pass membrane protein</topology>
    </subcellularLocation>
</comment>
<evidence type="ECO:0000313" key="9">
    <source>
        <dbReference type="EMBL" id="MET8434536.1"/>
    </source>
</evidence>
<reference evidence="9 10" key="1">
    <citation type="submission" date="2024-06" db="EMBL/GenBank/DDBJ databases">
        <title>The Natural Products Discovery Center: Release of the First 8490 Sequenced Strains for Exploring Actinobacteria Biosynthetic Diversity.</title>
        <authorList>
            <person name="Kalkreuter E."/>
            <person name="Kautsar S.A."/>
            <person name="Yang D."/>
            <person name="Bader C.D."/>
            <person name="Teijaro C.N."/>
            <person name="Fluegel L."/>
            <person name="Davis C.M."/>
            <person name="Simpson J.R."/>
            <person name="Lauterbach L."/>
            <person name="Steele A.D."/>
            <person name="Gui C."/>
            <person name="Meng S."/>
            <person name="Li G."/>
            <person name="Viehrig K."/>
            <person name="Ye F."/>
            <person name="Su P."/>
            <person name="Kiefer A.F."/>
            <person name="Nichols A."/>
            <person name="Cepeda A.J."/>
            <person name="Yan W."/>
            <person name="Fan B."/>
            <person name="Jiang Y."/>
            <person name="Adhikari A."/>
            <person name="Zheng C.-J."/>
            <person name="Schuster L."/>
            <person name="Cowan T.M."/>
            <person name="Smanski M.J."/>
            <person name="Chevrette M.G."/>
            <person name="De Carvalho L.P.S."/>
            <person name="Shen B."/>
        </authorList>
    </citation>
    <scope>NUCLEOTIDE SEQUENCE [LARGE SCALE GENOMIC DNA]</scope>
    <source>
        <strain evidence="9 10">NPDC005137</strain>
    </source>
</reference>
<dbReference type="PANTHER" id="PTHR43386">
    <property type="entry name" value="OLIGOPEPTIDE TRANSPORT SYSTEM PERMEASE PROTEIN APPC"/>
    <property type="match status" value="1"/>
</dbReference>
<dbReference type="InterPro" id="IPR000515">
    <property type="entry name" value="MetI-like"/>
</dbReference>